<evidence type="ECO:0000256" key="3">
    <source>
        <dbReference type="PROSITE-ProRule" id="PRU00339"/>
    </source>
</evidence>
<keyword evidence="4" id="KW-0812">Transmembrane</keyword>
<dbReference type="PANTHER" id="PTHR44858">
    <property type="entry name" value="TETRATRICOPEPTIDE REPEAT PROTEIN 6"/>
    <property type="match status" value="1"/>
</dbReference>
<dbReference type="Proteomes" id="UP000292372">
    <property type="component" value="Unassembled WGS sequence"/>
</dbReference>
<dbReference type="Pfam" id="PF00515">
    <property type="entry name" value="TPR_1"/>
    <property type="match status" value="1"/>
</dbReference>
<dbReference type="PROSITE" id="PS50005">
    <property type="entry name" value="TPR"/>
    <property type="match status" value="3"/>
</dbReference>
<gene>
    <name evidence="5" type="ORF">EYD46_10380</name>
</gene>
<dbReference type="RefSeq" id="WP_130937039.1">
    <property type="nucleotide sequence ID" value="NZ_BMEE01000004.1"/>
</dbReference>
<evidence type="ECO:0000256" key="2">
    <source>
        <dbReference type="ARBA" id="ARBA00022803"/>
    </source>
</evidence>
<dbReference type="InterPro" id="IPR019734">
    <property type="entry name" value="TPR_rpt"/>
</dbReference>
<dbReference type="InterPro" id="IPR050498">
    <property type="entry name" value="Ycf3"/>
</dbReference>
<dbReference type="EMBL" id="SIRS01000004">
    <property type="protein sequence ID" value="TBN15532.1"/>
    <property type="molecule type" value="Genomic_DNA"/>
</dbReference>
<feature type="repeat" description="TPR" evidence="3">
    <location>
        <begin position="190"/>
        <end position="223"/>
    </location>
</feature>
<dbReference type="Pfam" id="PF13414">
    <property type="entry name" value="TPR_11"/>
    <property type="match status" value="1"/>
</dbReference>
<evidence type="ECO:0000313" key="5">
    <source>
        <dbReference type="EMBL" id="TBN15532.1"/>
    </source>
</evidence>
<proteinExistence type="predicted"/>
<dbReference type="Pfam" id="PF13181">
    <property type="entry name" value="TPR_8"/>
    <property type="match status" value="1"/>
</dbReference>
<dbReference type="PANTHER" id="PTHR44858:SF1">
    <property type="entry name" value="UDP-N-ACETYLGLUCOSAMINE--PEPTIDE N-ACETYLGLUCOSAMINYLTRANSFERASE SPINDLY-RELATED"/>
    <property type="match status" value="1"/>
</dbReference>
<feature type="transmembrane region" description="Helical" evidence="4">
    <location>
        <begin position="6"/>
        <end position="23"/>
    </location>
</feature>
<keyword evidence="4" id="KW-1133">Transmembrane helix</keyword>
<organism evidence="5 6">
    <name type="scientific">Hyunsoonleella pacifica</name>
    <dbReference type="NCBI Taxonomy" id="1080224"/>
    <lineage>
        <taxon>Bacteria</taxon>
        <taxon>Pseudomonadati</taxon>
        <taxon>Bacteroidota</taxon>
        <taxon>Flavobacteriia</taxon>
        <taxon>Flavobacteriales</taxon>
        <taxon>Flavobacteriaceae</taxon>
    </lineage>
</organism>
<keyword evidence="6" id="KW-1185">Reference proteome</keyword>
<comment type="caution">
    <text evidence="5">The sequence shown here is derived from an EMBL/GenBank/DDBJ whole genome shotgun (WGS) entry which is preliminary data.</text>
</comment>
<feature type="repeat" description="TPR" evidence="3">
    <location>
        <begin position="89"/>
        <end position="122"/>
    </location>
</feature>
<keyword evidence="1" id="KW-0677">Repeat</keyword>
<keyword evidence="4" id="KW-0472">Membrane</keyword>
<dbReference type="Gene3D" id="1.25.40.10">
    <property type="entry name" value="Tetratricopeptide repeat domain"/>
    <property type="match status" value="2"/>
</dbReference>
<evidence type="ECO:0000256" key="4">
    <source>
        <dbReference type="SAM" id="Phobius"/>
    </source>
</evidence>
<dbReference type="AlphaFoldDB" id="A0A4Q9FM95"/>
<name>A0A4Q9FM95_9FLAO</name>
<dbReference type="PROSITE" id="PS50293">
    <property type="entry name" value="TPR_REGION"/>
    <property type="match status" value="1"/>
</dbReference>
<sequence>MNKRFYTYIFLISFFLFPLIIIGQSQKLVRQGKKITDPKQKIEIFTKAIEVDDKNLDAYFYRGLAKYDLQNYWSSILDFTKIIFSKPDADTFYNRGNAKYALGDFEGAYEDYVMAIQYNRDFFQAYYNLGMAQFNLHKYKQAVQSFIFLLKYFPDDVNTNIQLGLSLTELKQKELAILFLNKSISLEPNSDTYHNRGIAYLNMKDFKKAAADFKKAINLDKTNDSAYFYLGIAQLFDRNYTAAVKSFEDTLSFNSIDHETLVALAVANYHSENYDKAKHCFKKAKNILAAENEFHKYKNDISLFKETSWSIDEGYIFESYVERLNSL</sequence>
<keyword evidence="2 3" id="KW-0802">TPR repeat</keyword>
<dbReference type="SUPFAM" id="SSF48452">
    <property type="entry name" value="TPR-like"/>
    <property type="match status" value="2"/>
</dbReference>
<dbReference type="SMART" id="SM00028">
    <property type="entry name" value="TPR"/>
    <property type="match status" value="6"/>
</dbReference>
<protein>
    <submittedName>
        <fullName evidence="5">Tetratricopeptide repeat protein</fullName>
    </submittedName>
</protein>
<feature type="repeat" description="TPR" evidence="3">
    <location>
        <begin position="123"/>
        <end position="156"/>
    </location>
</feature>
<evidence type="ECO:0000313" key="6">
    <source>
        <dbReference type="Proteomes" id="UP000292372"/>
    </source>
</evidence>
<evidence type="ECO:0000256" key="1">
    <source>
        <dbReference type="ARBA" id="ARBA00022737"/>
    </source>
</evidence>
<accession>A0A4Q9FM95</accession>
<reference evidence="5 6" key="1">
    <citation type="journal article" date="2015" name="Int. J. Syst. Evol. Microbiol.">
        <title>Hyunsoonleella pacifica sp. nov., isolated from seawater of South Pacific Gyre.</title>
        <authorList>
            <person name="Gao X."/>
            <person name="Zhang Z."/>
            <person name="Dai X."/>
            <person name="Zhang X.H."/>
        </authorList>
    </citation>
    <scope>NUCLEOTIDE SEQUENCE [LARGE SCALE GENOMIC DNA]</scope>
    <source>
        <strain evidence="5 6">SW033</strain>
    </source>
</reference>
<dbReference type="InterPro" id="IPR011990">
    <property type="entry name" value="TPR-like_helical_dom_sf"/>
</dbReference>
<dbReference type="OrthoDB" id="965869at2"/>